<feature type="domain" description="Pyridine nucleotide-disulphide oxidoreductase dimerisation" evidence="9">
    <location>
        <begin position="326"/>
        <end position="423"/>
    </location>
</feature>
<dbReference type="InterPro" id="IPR036188">
    <property type="entry name" value="FAD/NAD-bd_sf"/>
</dbReference>
<evidence type="ECO:0000256" key="6">
    <source>
        <dbReference type="ARBA" id="ARBA00023027"/>
    </source>
</evidence>
<evidence type="ECO:0000256" key="1">
    <source>
        <dbReference type="ARBA" id="ARBA00001974"/>
    </source>
</evidence>
<dbReference type="PANTHER" id="PTHR22912">
    <property type="entry name" value="DISULFIDE OXIDOREDUCTASE"/>
    <property type="match status" value="1"/>
</dbReference>
<dbReference type="Gene3D" id="3.50.50.60">
    <property type="entry name" value="FAD/NAD(P)-binding domain"/>
    <property type="match status" value="2"/>
</dbReference>
<evidence type="ECO:0000313" key="11">
    <source>
        <dbReference type="EMBL" id="EQD39066.1"/>
    </source>
</evidence>
<reference evidence="11" key="2">
    <citation type="journal article" date="2014" name="ISME J.">
        <title>Microbial stratification in low pH oxic and suboxic macroscopic growths along an acid mine drainage.</title>
        <authorList>
            <person name="Mendez-Garcia C."/>
            <person name="Mesa V."/>
            <person name="Sprenger R.R."/>
            <person name="Richter M."/>
            <person name="Diez M.S."/>
            <person name="Solano J."/>
            <person name="Bargiela R."/>
            <person name="Golyshina O.V."/>
            <person name="Manteca A."/>
            <person name="Ramos J.L."/>
            <person name="Gallego J.R."/>
            <person name="Llorente I."/>
            <person name="Martins Dos Santos V.A."/>
            <person name="Jensen O.N."/>
            <person name="Pelaez A.I."/>
            <person name="Sanchez J."/>
            <person name="Ferrer M."/>
        </authorList>
    </citation>
    <scope>NUCLEOTIDE SEQUENCE</scope>
</reference>
<gene>
    <name evidence="11" type="ORF">B1B_15545</name>
</gene>
<evidence type="ECO:0000259" key="9">
    <source>
        <dbReference type="Pfam" id="PF02852"/>
    </source>
</evidence>
<dbReference type="PIRSF" id="PIRSF000350">
    <property type="entry name" value="Mercury_reductase_MerA"/>
    <property type="match status" value="1"/>
</dbReference>
<dbReference type="InterPro" id="IPR023753">
    <property type="entry name" value="FAD/NAD-binding_dom"/>
</dbReference>
<dbReference type="AlphaFoldDB" id="T0YU11"/>
<dbReference type="InterPro" id="IPR001100">
    <property type="entry name" value="Pyr_nuc-diS_OxRdtase"/>
</dbReference>
<dbReference type="EMBL" id="AUZY01010347">
    <property type="protein sequence ID" value="EQD39066.1"/>
    <property type="molecule type" value="Genomic_DNA"/>
</dbReference>
<dbReference type="Gene3D" id="3.30.390.30">
    <property type="match status" value="1"/>
</dbReference>
<dbReference type="InterPro" id="IPR016156">
    <property type="entry name" value="FAD/NAD-linked_Rdtase_dimer_sf"/>
</dbReference>
<dbReference type="SUPFAM" id="SSF55424">
    <property type="entry name" value="FAD/NAD-linked reductases, dimerisation (C-terminal) domain"/>
    <property type="match status" value="1"/>
</dbReference>
<evidence type="ECO:0000256" key="4">
    <source>
        <dbReference type="ARBA" id="ARBA00022827"/>
    </source>
</evidence>
<keyword evidence="7" id="KW-1015">Disulfide bond</keyword>
<evidence type="ECO:0000256" key="5">
    <source>
        <dbReference type="ARBA" id="ARBA00023002"/>
    </source>
</evidence>
<name>T0YU11_9ZZZZ</name>
<dbReference type="GO" id="GO:0005737">
    <property type="term" value="C:cytoplasm"/>
    <property type="evidence" value="ECO:0007669"/>
    <property type="project" value="UniProtKB-ARBA"/>
</dbReference>
<keyword evidence="3" id="KW-0285">Flavoprotein</keyword>
<dbReference type="InterPro" id="IPR012999">
    <property type="entry name" value="Pyr_OxRdtase_I_AS"/>
</dbReference>
<comment type="similarity">
    <text evidence="2">Belongs to the class-I pyridine nucleotide-disulfide oxidoreductase family.</text>
</comment>
<keyword evidence="8" id="KW-0676">Redox-active center</keyword>
<accession>T0YU11</accession>
<evidence type="ECO:0000256" key="3">
    <source>
        <dbReference type="ARBA" id="ARBA00022630"/>
    </source>
</evidence>
<dbReference type="PRINTS" id="PR00411">
    <property type="entry name" value="PNDRDTASEI"/>
</dbReference>
<dbReference type="InterPro" id="IPR050151">
    <property type="entry name" value="Class-I_Pyr_Nuc-Dis_Oxidored"/>
</dbReference>
<keyword evidence="5" id="KW-0560">Oxidoreductase</keyword>
<evidence type="ECO:0000256" key="8">
    <source>
        <dbReference type="ARBA" id="ARBA00023284"/>
    </source>
</evidence>
<dbReference type="PRINTS" id="PR00368">
    <property type="entry name" value="FADPNR"/>
</dbReference>
<dbReference type="PROSITE" id="PS00076">
    <property type="entry name" value="PYRIDINE_REDOX_1"/>
    <property type="match status" value="1"/>
</dbReference>
<organism evidence="11">
    <name type="scientific">mine drainage metagenome</name>
    <dbReference type="NCBI Taxonomy" id="410659"/>
    <lineage>
        <taxon>unclassified sequences</taxon>
        <taxon>metagenomes</taxon>
        <taxon>ecological metagenomes</taxon>
    </lineage>
</organism>
<dbReference type="InterPro" id="IPR006258">
    <property type="entry name" value="Lipoamide_DH"/>
</dbReference>
<protein>
    <submittedName>
        <fullName evidence="11">Dihydrolipoyl dehydrogenase</fullName>
    </submittedName>
</protein>
<dbReference type="InterPro" id="IPR004099">
    <property type="entry name" value="Pyr_nucl-diS_OxRdtase_dimer"/>
</dbReference>
<comment type="cofactor">
    <cofactor evidence="1">
        <name>FAD</name>
        <dbReference type="ChEBI" id="CHEBI:57692"/>
    </cofactor>
</comment>
<feature type="non-terminal residue" evidence="11">
    <location>
        <position position="1"/>
    </location>
</feature>
<evidence type="ECO:0000259" key="10">
    <source>
        <dbReference type="Pfam" id="PF07992"/>
    </source>
</evidence>
<dbReference type="GO" id="GO:0004148">
    <property type="term" value="F:dihydrolipoyl dehydrogenase (NADH) activity"/>
    <property type="evidence" value="ECO:0007669"/>
    <property type="project" value="InterPro"/>
</dbReference>
<sequence>AYDAIIIGGGPAGYACGIRLAQKGKKVAVIERDKVGGECLNYGCIPSKALIELADSVYYLRDMKILKSTPKIDMVEWQDWKWKMIGRLTSGVRTLLKANQADLIQDVAKIIDSKHVAVGEQIYEGENLVIATGSVPVSMDNFDGVIYNREILDIDHIPDRLVIIGGGYIGIELGTAFAKLGSAVTIIEMMDFILPGVSIELSSVVQKRLQGFGIKLMLSRKVKKVDKGKVSTIFMENGETIDADLVLMTVGRKPNTEGFGLENISPEMDGRFIKVDKHMRTSIPNVYAIGDVAGQPMLAHKAYYEADVAADNIAGEDRESDNRALPVVVYSDPEIAYTGRKGDKETFFPVAANGRALGMNATAGSYWLYYKAGGVITGGGIVAPHASELISEISLAVESGLSLMDIGMTIHPHPTLSEGVHESAEGGYRKQLHYKTVG</sequence>
<dbReference type="Pfam" id="PF07992">
    <property type="entry name" value="Pyr_redox_2"/>
    <property type="match status" value="1"/>
</dbReference>
<dbReference type="Pfam" id="PF02852">
    <property type="entry name" value="Pyr_redox_dim"/>
    <property type="match status" value="1"/>
</dbReference>
<feature type="domain" description="FAD/NAD(P)-binding" evidence="10">
    <location>
        <begin position="2"/>
        <end position="306"/>
    </location>
</feature>
<dbReference type="SUPFAM" id="SSF51905">
    <property type="entry name" value="FAD/NAD(P)-binding domain"/>
    <property type="match status" value="1"/>
</dbReference>
<keyword evidence="4" id="KW-0274">FAD</keyword>
<evidence type="ECO:0000256" key="7">
    <source>
        <dbReference type="ARBA" id="ARBA00023157"/>
    </source>
</evidence>
<evidence type="ECO:0000256" key="2">
    <source>
        <dbReference type="ARBA" id="ARBA00007532"/>
    </source>
</evidence>
<proteinExistence type="inferred from homology"/>
<dbReference type="GO" id="GO:0006103">
    <property type="term" value="P:2-oxoglutarate metabolic process"/>
    <property type="evidence" value="ECO:0007669"/>
    <property type="project" value="TreeGrafter"/>
</dbReference>
<keyword evidence="6" id="KW-0520">NAD</keyword>
<dbReference type="GO" id="GO:0050660">
    <property type="term" value="F:flavin adenine dinucleotide binding"/>
    <property type="evidence" value="ECO:0007669"/>
    <property type="project" value="InterPro"/>
</dbReference>
<dbReference type="NCBIfam" id="TIGR01350">
    <property type="entry name" value="lipoamide_DH"/>
    <property type="match status" value="1"/>
</dbReference>
<dbReference type="PANTHER" id="PTHR22912:SF151">
    <property type="entry name" value="DIHYDROLIPOYL DEHYDROGENASE, MITOCHONDRIAL"/>
    <property type="match status" value="1"/>
</dbReference>
<reference evidence="11" key="1">
    <citation type="submission" date="2013-08" db="EMBL/GenBank/DDBJ databases">
        <authorList>
            <person name="Mendez C."/>
            <person name="Richter M."/>
            <person name="Ferrer M."/>
            <person name="Sanchez J."/>
        </authorList>
    </citation>
    <scope>NUCLEOTIDE SEQUENCE</scope>
</reference>
<comment type="caution">
    <text evidence="11">The sequence shown here is derived from an EMBL/GenBank/DDBJ whole genome shotgun (WGS) entry which is preliminary data.</text>
</comment>